<evidence type="ECO:0000256" key="3">
    <source>
        <dbReference type="ARBA" id="ARBA00022692"/>
    </source>
</evidence>
<dbReference type="Proteomes" id="UP000054560">
    <property type="component" value="Unassembled WGS sequence"/>
</dbReference>
<evidence type="ECO:0000256" key="6">
    <source>
        <dbReference type="ARBA" id="ARBA00023136"/>
    </source>
</evidence>
<name>A0A0L0GB67_9EUKA</name>
<dbReference type="AlphaFoldDB" id="A0A0L0GB67"/>
<dbReference type="GeneID" id="25902212"/>
<keyword evidence="4" id="KW-0378">Hydrolase</keyword>
<dbReference type="GO" id="GO:0016020">
    <property type="term" value="C:membrane"/>
    <property type="evidence" value="ECO:0007669"/>
    <property type="project" value="UniProtKB-SubCell"/>
</dbReference>
<protein>
    <recommendedName>
        <fullName evidence="9">Peptidase S54 rhomboid domain-containing protein</fullName>
    </recommendedName>
</protein>
<keyword evidence="8" id="KW-0732">Signal</keyword>
<dbReference type="GO" id="GO:0004252">
    <property type="term" value="F:serine-type endopeptidase activity"/>
    <property type="evidence" value="ECO:0007669"/>
    <property type="project" value="InterPro"/>
</dbReference>
<evidence type="ECO:0000256" key="5">
    <source>
        <dbReference type="ARBA" id="ARBA00022989"/>
    </source>
</evidence>
<evidence type="ECO:0000256" key="2">
    <source>
        <dbReference type="ARBA" id="ARBA00009045"/>
    </source>
</evidence>
<evidence type="ECO:0000313" key="11">
    <source>
        <dbReference type="Proteomes" id="UP000054560"/>
    </source>
</evidence>
<dbReference type="RefSeq" id="XP_014160041.1">
    <property type="nucleotide sequence ID" value="XM_014304566.1"/>
</dbReference>
<evidence type="ECO:0000256" key="8">
    <source>
        <dbReference type="SAM" id="SignalP"/>
    </source>
</evidence>
<dbReference type="Gene3D" id="1.20.1540.10">
    <property type="entry name" value="Rhomboid-like"/>
    <property type="match status" value="1"/>
</dbReference>
<dbReference type="EMBL" id="KQ241666">
    <property type="protein sequence ID" value="KNC86139.1"/>
    <property type="molecule type" value="Genomic_DNA"/>
</dbReference>
<keyword evidence="5" id="KW-1133">Transmembrane helix</keyword>
<accession>A0A0L0GB67</accession>
<sequence length="407" mass="44734">MPLLSGFTAPATCALLAVHLAIPPLSVVEGDEKGFWPQVAISAVEYRQYFAHYVTSQGLSHEAWLLTHFTYMLGHMTLQHLASNMVLLAANGPLVEGRLGLMGVVGLYLSSGALAVCDTSHRRTDQVRRLKATKQRFTDQLLSYLPDEVQHSLVQWLPSVVQSVPGMPTVVTAVSEYLDWHLESIATIQHEYVPLLGASAGVAGLMGFNACLFLESVFIRTYNQYRARRPLVLRSQRRRTNDATHATVPPSPYETASEERPSALAGERAQTRARAQQHTRPQPQPHSQPQYQSQLSPPTYEASAPGDGNISTDITVGGSRRRYQSVVRQSGPTRRGVPSDSYDLDMIGLTDLCIICNELATVTNLLQLQSVNVNDSVDHYAHATGVAVGALTFAVWRLYTLMSRGEV</sequence>
<gene>
    <name evidence="10" type="ORF">SARC_01708</name>
</gene>
<feature type="chain" id="PRO_5005539155" description="Peptidase S54 rhomboid domain-containing protein" evidence="8">
    <location>
        <begin position="31"/>
        <end position="407"/>
    </location>
</feature>
<feature type="domain" description="Peptidase S54 rhomboid" evidence="9">
    <location>
        <begin position="67"/>
        <end position="115"/>
    </location>
</feature>
<organism evidence="10 11">
    <name type="scientific">Sphaeroforma arctica JP610</name>
    <dbReference type="NCBI Taxonomy" id="667725"/>
    <lineage>
        <taxon>Eukaryota</taxon>
        <taxon>Ichthyosporea</taxon>
        <taxon>Ichthyophonida</taxon>
        <taxon>Sphaeroforma</taxon>
    </lineage>
</organism>
<feature type="compositionally biased region" description="Low complexity" evidence="7">
    <location>
        <begin position="272"/>
        <end position="300"/>
    </location>
</feature>
<dbReference type="InterPro" id="IPR022764">
    <property type="entry name" value="Peptidase_S54_rhomboid_dom"/>
</dbReference>
<evidence type="ECO:0000313" key="10">
    <source>
        <dbReference type="EMBL" id="KNC86139.1"/>
    </source>
</evidence>
<evidence type="ECO:0000256" key="4">
    <source>
        <dbReference type="ARBA" id="ARBA00022801"/>
    </source>
</evidence>
<feature type="region of interest" description="Disordered" evidence="7">
    <location>
        <begin position="236"/>
        <end position="338"/>
    </location>
</feature>
<evidence type="ECO:0000259" key="9">
    <source>
        <dbReference type="Pfam" id="PF01694"/>
    </source>
</evidence>
<evidence type="ECO:0000256" key="1">
    <source>
        <dbReference type="ARBA" id="ARBA00004141"/>
    </source>
</evidence>
<comment type="subcellular location">
    <subcellularLocation>
        <location evidence="1">Membrane</location>
        <topology evidence="1">Multi-pass membrane protein</topology>
    </subcellularLocation>
</comment>
<dbReference type="PANTHER" id="PTHR43731">
    <property type="entry name" value="RHOMBOID PROTEASE"/>
    <property type="match status" value="1"/>
</dbReference>
<proteinExistence type="inferred from homology"/>
<keyword evidence="6" id="KW-0472">Membrane</keyword>
<dbReference type="SUPFAM" id="SSF144091">
    <property type="entry name" value="Rhomboid-like"/>
    <property type="match status" value="1"/>
</dbReference>
<feature type="signal peptide" evidence="8">
    <location>
        <begin position="1"/>
        <end position="30"/>
    </location>
</feature>
<dbReference type="InterPro" id="IPR050925">
    <property type="entry name" value="Rhomboid_protease_S54"/>
</dbReference>
<evidence type="ECO:0000256" key="7">
    <source>
        <dbReference type="SAM" id="MobiDB-lite"/>
    </source>
</evidence>
<keyword evidence="11" id="KW-1185">Reference proteome</keyword>
<comment type="similarity">
    <text evidence="2">Belongs to the peptidase S54 family.</text>
</comment>
<dbReference type="PANTHER" id="PTHR43731:SF14">
    <property type="entry name" value="PRESENILIN-ASSOCIATED RHOMBOID-LIKE PROTEIN, MITOCHONDRIAL"/>
    <property type="match status" value="1"/>
</dbReference>
<reference evidence="10 11" key="1">
    <citation type="submission" date="2011-02" db="EMBL/GenBank/DDBJ databases">
        <title>The Genome Sequence of Sphaeroforma arctica JP610.</title>
        <authorList>
            <consortium name="The Broad Institute Genome Sequencing Platform"/>
            <person name="Russ C."/>
            <person name="Cuomo C."/>
            <person name="Young S.K."/>
            <person name="Zeng Q."/>
            <person name="Gargeya S."/>
            <person name="Alvarado L."/>
            <person name="Berlin A."/>
            <person name="Chapman S.B."/>
            <person name="Chen Z."/>
            <person name="Freedman E."/>
            <person name="Gellesch M."/>
            <person name="Goldberg J."/>
            <person name="Griggs A."/>
            <person name="Gujja S."/>
            <person name="Heilman E."/>
            <person name="Heiman D."/>
            <person name="Howarth C."/>
            <person name="Mehta T."/>
            <person name="Neiman D."/>
            <person name="Pearson M."/>
            <person name="Roberts A."/>
            <person name="Saif S."/>
            <person name="Shea T."/>
            <person name="Shenoy N."/>
            <person name="Sisk P."/>
            <person name="Stolte C."/>
            <person name="Sykes S."/>
            <person name="White J."/>
            <person name="Yandava C."/>
            <person name="Burger G."/>
            <person name="Gray M.W."/>
            <person name="Holland P.W.H."/>
            <person name="King N."/>
            <person name="Lang F.B.F."/>
            <person name="Roger A.J."/>
            <person name="Ruiz-Trillo I."/>
            <person name="Haas B."/>
            <person name="Nusbaum C."/>
            <person name="Birren B."/>
        </authorList>
    </citation>
    <scope>NUCLEOTIDE SEQUENCE [LARGE SCALE GENOMIC DNA]</scope>
    <source>
        <strain evidence="10 11">JP610</strain>
    </source>
</reference>
<dbReference type="Pfam" id="PF01694">
    <property type="entry name" value="Rhomboid"/>
    <property type="match status" value="1"/>
</dbReference>
<keyword evidence="3" id="KW-0812">Transmembrane</keyword>
<dbReference type="InterPro" id="IPR035952">
    <property type="entry name" value="Rhomboid-like_sf"/>
</dbReference>